<keyword evidence="17" id="KW-1185">Reference proteome</keyword>
<dbReference type="Gene3D" id="2.170.130.10">
    <property type="entry name" value="TonB-dependent receptor, plug domain"/>
    <property type="match status" value="1"/>
</dbReference>
<evidence type="ECO:0000256" key="11">
    <source>
        <dbReference type="PROSITE-ProRule" id="PRU01360"/>
    </source>
</evidence>
<evidence type="ECO:0000313" key="16">
    <source>
        <dbReference type="EMBL" id="MEC4723005.1"/>
    </source>
</evidence>
<keyword evidence="8 11" id="KW-0472">Membrane</keyword>
<evidence type="ECO:0000256" key="1">
    <source>
        <dbReference type="ARBA" id="ARBA00004571"/>
    </source>
</evidence>
<evidence type="ECO:0000256" key="12">
    <source>
        <dbReference type="RuleBase" id="RU003357"/>
    </source>
</evidence>
<evidence type="ECO:0000256" key="9">
    <source>
        <dbReference type="ARBA" id="ARBA00023170"/>
    </source>
</evidence>
<evidence type="ECO:0000256" key="7">
    <source>
        <dbReference type="ARBA" id="ARBA00023077"/>
    </source>
</evidence>
<comment type="similarity">
    <text evidence="2 11 12">Belongs to the TonB-dependent receptor family.</text>
</comment>
<dbReference type="EMBL" id="JAWIIV010000041">
    <property type="protein sequence ID" value="MEC4723005.1"/>
    <property type="molecule type" value="Genomic_DNA"/>
</dbReference>
<dbReference type="InterPro" id="IPR039426">
    <property type="entry name" value="TonB-dep_rcpt-like"/>
</dbReference>
<dbReference type="Pfam" id="PF00593">
    <property type="entry name" value="TonB_dep_Rec_b-barrel"/>
    <property type="match status" value="1"/>
</dbReference>
<evidence type="ECO:0000259" key="15">
    <source>
        <dbReference type="Pfam" id="PF07715"/>
    </source>
</evidence>
<reference evidence="16 17" key="1">
    <citation type="submission" date="2023-10" db="EMBL/GenBank/DDBJ databases">
        <title>Noviherbaspirillum sp. CPCC 100848 genome assembly.</title>
        <authorList>
            <person name="Li X.Y."/>
            <person name="Fang X.M."/>
        </authorList>
    </citation>
    <scope>NUCLEOTIDE SEQUENCE [LARGE SCALE GENOMIC DNA]</scope>
    <source>
        <strain evidence="16 17">CPCC 100848</strain>
    </source>
</reference>
<comment type="caution">
    <text evidence="16">The sequence shown here is derived from an EMBL/GenBank/DDBJ whole genome shotgun (WGS) entry which is preliminary data.</text>
</comment>
<protein>
    <submittedName>
        <fullName evidence="16">TonB-dependent receptor</fullName>
    </submittedName>
</protein>
<gene>
    <name evidence="16" type="ORF">RY831_27985</name>
</gene>
<feature type="domain" description="TonB-dependent receptor plug" evidence="15">
    <location>
        <begin position="67"/>
        <end position="178"/>
    </location>
</feature>
<evidence type="ECO:0000256" key="10">
    <source>
        <dbReference type="ARBA" id="ARBA00023237"/>
    </source>
</evidence>
<evidence type="ECO:0000256" key="4">
    <source>
        <dbReference type="ARBA" id="ARBA00022452"/>
    </source>
</evidence>
<evidence type="ECO:0000256" key="2">
    <source>
        <dbReference type="ARBA" id="ARBA00009810"/>
    </source>
</evidence>
<keyword evidence="10 11" id="KW-0998">Cell outer membrane</keyword>
<evidence type="ECO:0000256" key="13">
    <source>
        <dbReference type="SAM" id="SignalP"/>
    </source>
</evidence>
<dbReference type="PANTHER" id="PTHR30069:SF29">
    <property type="entry name" value="HEMOGLOBIN AND HEMOGLOBIN-HAPTOGLOBIN-BINDING PROTEIN 1-RELATED"/>
    <property type="match status" value="1"/>
</dbReference>
<evidence type="ECO:0000256" key="5">
    <source>
        <dbReference type="ARBA" id="ARBA00022692"/>
    </source>
</evidence>
<keyword evidence="5 11" id="KW-0812">Transmembrane</keyword>
<dbReference type="Proteomes" id="UP001352263">
    <property type="component" value="Unassembled WGS sequence"/>
</dbReference>
<dbReference type="RefSeq" id="WP_326509630.1">
    <property type="nucleotide sequence ID" value="NZ_JAWIIV010000041.1"/>
</dbReference>
<keyword evidence="7 12" id="KW-0798">TonB box</keyword>
<keyword evidence="3 11" id="KW-0813">Transport</keyword>
<dbReference type="PANTHER" id="PTHR30069">
    <property type="entry name" value="TONB-DEPENDENT OUTER MEMBRANE RECEPTOR"/>
    <property type="match status" value="1"/>
</dbReference>
<keyword evidence="6 13" id="KW-0732">Signal</keyword>
<evidence type="ECO:0000313" key="17">
    <source>
        <dbReference type="Proteomes" id="UP001352263"/>
    </source>
</evidence>
<keyword evidence="4 11" id="KW-1134">Transmembrane beta strand</keyword>
<evidence type="ECO:0000256" key="8">
    <source>
        <dbReference type="ARBA" id="ARBA00023136"/>
    </source>
</evidence>
<dbReference type="InterPro" id="IPR036942">
    <property type="entry name" value="Beta-barrel_TonB_sf"/>
</dbReference>
<evidence type="ECO:0000256" key="6">
    <source>
        <dbReference type="ARBA" id="ARBA00022729"/>
    </source>
</evidence>
<keyword evidence="9 16" id="KW-0675">Receptor</keyword>
<proteinExistence type="inferred from homology"/>
<comment type="subcellular location">
    <subcellularLocation>
        <location evidence="1 11">Cell outer membrane</location>
        <topology evidence="1 11">Multi-pass membrane protein</topology>
    </subcellularLocation>
</comment>
<accession>A0ABU6JH57</accession>
<evidence type="ECO:0000256" key="3">
    <source>
        <dbReference type="ARBA" id="ARBA00022448"/>
    </source>
</evidence>
<feature type="domain" description="TonB-dependent receptor-like beta-barrel" evidence="14">
    <location>
        <begin position="291"/>
        <end position="641"/>
    </location>
</feature>
<dbReference type="PROSITE" id="PS52016">
    <property type="entry name" value="TONB_DEPENDENT_REC_3"/>
    <property type="match status" value="1"/>
</dbReference>
<organism evidence="16 17">
    <name type="scientific">Noviherbaspirillum album</name>
    <dbReference type="NCBI Taxonomy" id="3080276"/>
    <lineage>
        <taxon>Bacteria</taxon>
        <taxon>Pseudomonadati</taxon>
        <taxon>Pseudomonadota</taxon>
        <taxon>Betaproteobacteria</taxon>
        <taxon>Burkholderiales</taxon>
        <taxon>Oxalobacteraceae</taxon>
        <taxon>Noviherbaspirillum</taxon>
    </lineage>
</organism>
<dbReference type="Pfam" id="PF07715">
    <property type="entry name" value="Plug"/>
    <property type="match status" value="1"/>
</dbReference>
<feature type="chain" id="PRO_5047180857" evidence="13">
    <location>
        <begin position="38"/>
        <end position="674"/>
    </location>
</feature>
<evidence type="ECO:0000259" key="14">
    <source>
        <dbReference type="Pfam" id="PF00593"/>
    </source>
</evidence>
<sequence>MRSRIVFRRPAFWRLPASRACLLAVLAFVCANSRADAGQSASDLAALPIEQLLAMEVSSASKFVQKVSEAPSAVSIITAADIKAFGWRTLADALRSVRGLHASYDRNYDYVGARGFLRPGDYNTRFLLLVDGKRLNDGVYDQASVGTEFMVDLDLVERIEYVSGPGSSIYGANAFFGVINVITRRATDIPGARASVEAGSHGARKVRASYGLITGSAEWLLSATSYRERGGNLYFPEFDIPGSGDGIARRLDHDRADSVFIKGAAGPFSLSIAHNERSKGMPTASFSQVFGDPRSQTVDTQSMVDLGYRSRLAADTELSVRLDWGRYDYDGEYAYDAAPLGLNRDGSRSRWWGGEAKLVSTRISGHKIVAGTEYRRDVRRDQFNYDVNPYALLLDDRRTGNRHAVYLQDEITLRDDLLLNAGLRHDRTSSSGGIVNPRMALIYKATPATTLKAAYGKAYREPNAYERYYALSDTGGQKANPDLRSERIRSVELIAEQQLAADTRITAAVFRNSVTDLISQTSDPADGLLVFRNLSHATAYGAEFEAEKAWARGARLRTSYSWQRAVDRVTGAELVNSPRHLGKLNLTAPFYRSWRAGLEAQYVSARRSLQGRAPSYWLGNLTVSSVRLAPGLEIGASLYNVFDRRYSDPGAEEHVQDLIAQNGRTFRVKLSYAF</sequence>
<dbReference type="Gene3D" id="2.40.170.20">
    <property type="entry name" value="TonB-dependent receptor, beta-barrel domain"/>
    <property type="match status" value="1"/>
</dbReference>
<name>A0ABU6JH57_9BURK</name>
<dbReference type="InterPro" id="IPR037066">
    <property type="entry name" value="Plug_dom_sf"/>
</dbReference>
<dbReference type="InterPro" id="IPR000531">
    <property type="entry name" value="Beta-barrel_TonB"/>
</dbReference>
<dbReference type="SUPFAM" id="SSF56935">
    <property type="entry name" value="Porins"/>
    <property type="match status" value="1"/>
</dbReference>
<dbReference type="InterPro" id="IPR012910">
    <property type="entry name" value="Plug_dom"/>
</dbReference>
<dbReference type="CDD" id="cd01347">
    <property type="entry name" value="ligand_gated_channel"/>
    <property type="match status" value="1"/>
</dbReference>
<feature type="signal peptide" evidence="13">
    <location>
        <begin position="1"/>
        <end position="37"/>
    </location>
</feature>